<dbReference type="EMBL" id="LFYR01000889">
    <property type="protein sequence ID" value="KMZ67641.1"/>
    <property type="molecule type" value="Genomic_DNA"/>
</dbReference>
<protein>
    <submittedName>
        <fullName evidence="1">Uncharacterized protein</fullName>
    </submittedName>
</protein>
<accession>A0A0K9PFD3</accession>
<evidence type="ECO:0000313" key="1">
    <source>
        <dbReference type="EMBL" id="KMZ67641.1"/>
    </source>
</evidence>
<sequence>MGGDRNRALNRSHIRLQFVSLIYNRARVWLPRSGIRPRCIYGKGHGNLTLQSSIRWVSDRCDEENTHDLIAPERISVLNRVEALDRLAGSWTVWLVVWPLAGASFAEMIFAQMPSLDISHPLHFWVQWPNPLQCE</sequence>
<gene>
    <name evidence="1" type="ORF">ZOSMA_25G00270</name>
</gene>
<evidence type="ECO:0000313" key="2">
    <source>
        <dbReference type="Proteomes" id="UP000036987"/>
    </source>
</evidence>
<keyword evidence="2" id="KW-1185">Reference proteome</keyword>
<reference evidence="2" key="1">
    <citation type="journal article" date="2016" name="Nature">
        <title>The genome of the seagrass Zostera marina reveals angiosperm adaptation to the sea.</title>
        <authorList>
            <person name="Olsen J.L."/>
            <person name="Rouze P."/>
            <person name="Verhelst B."/>
            <person name="Lin Y.-C."/>
            <person name="Bayer T."/>
            <person name="Collen J."/>
            <person name="Dattolo E."/>
            <person name="De Paoli E."/>
            <person name="Dittami S."/>
            <person name="Maumus F."/>
            <person name="Michel G."/>
            <person name="Kersting A."/>
            <person name="Lauritano C."/>
            <person name="Lohaus R."/>
            <person name="Toepel M."/>
            <person name="Tonon T."/>
            <person name="Vanneste K."/>
            <person name="Amirebrahimi M."/>
            <person name="Brakel J."/>
            <person name="Bostroem C."/>
            <person name="Chovatia M."/>
            <person name="Grimwood J."/>
            <person name="Jenkins J.W."/>
            <person name="Jueterbock A."/>
            <person name="Mraz A."/>
            <person name="Stam W.T."/>
            <person name="Tice H."/>
            <person name="Bornberg-Bauer E."/>
            <person name="Green P.J."/>
            <person name="Pearson G.A."/>
            <person name="Procaccini G."/>
            <person name="Duarte C.M."/>
            <person name="Schmutz J."/>
            <person name="Reusch T.B.H."/>
            <person name="Van de Peer Y."/>
        </authorList>
    </citation>
    <scope>NUCLEOTIDE SEQUENCE [LARGE SCALE GENOMIC DNA]</scope>
    <source>
        <strain evidence="2">cv. Finnish</strain>
    </source>
</reference>
<proteinExistence type="predicted"/>
<comment type="caution">
    <text evidence="1">The sequence shown here is derived from an EMBL/GenBank/DDBJ whole genome shotgun (WGS) entry which is preliminary data.</text>
</comment>
<dbReference type="Proteomes" id="UP000036987">
    <property type="component" value="Unassembled WGS sequence"/>
</dbReference>
<name>A0A0K9PFD3_ZOSMR</name>
<dbReference type="AlphaFoldDB" id="A0A0K9PFD3"/>
<organism evidence="1 2">
    <name type="scientific">Zostera marina</name>
    <name type="common">Eelgrass</name>
    <dbReference type="NCBI Taxonomy" id="29655"/>
    <lineage>
        <taxon>Eukaryota</taxon>
        <taxon>Viridiplantae</taxon>
        <taxon>Streptophyta</taxon>
        <taxon>Embryophyta</taxon>
        <taxon>Tracheophyta</taxon>
        <taxon>Spermatophyta</taxon>
        <taxon>Magnoliopsida</taxon>
        <taxon>Liliopsida</taxon>
        <taxon>Zosteraceae</taxon>
        <taxon>Zostera</taxon>
    </lineage>
</organism>